<evidence type="ECO:0000313" key="1">
    <source>
        <dbReference type="Proteomes" id="UP000887576"/>
    </source>
</evidence>
<protein>
    <submittedName>
        <fullName evidence="2">Tafazzin family protein</fullName>
    </submittedName>
</protein>
<organism evidence="1 2">
    <name type="scientific">Panagrolaimus sp. JU765</name>
    <dbReference type="NCBI Taxonomy" id="591449"/>
    <lineage>
        <taxon>Eukaryota</taxon>
        <taxon>Metazoa</taxon>
        <taxon>Ecdysozoa</taxon>
        <taxon>Nematoda</taxon>
        <taxon>Chromadorea</taxon>
        <taxon>Rhabditida</taxon>
        <taxon>Tylenchina</taxon>
        <taxon>Panagrolaimomorpha</taxon>
        <taxon>Panagrolaimoidea</taxon>
        <taxon>Panagrolaimidae</taxon>
        <taxon>Panagrolaimus</taxon>
    </lineage>
</organism>
<dbReference type="Proteomes" id="UP000887576">
    <property type="component" value="Unplaced"/>
</dbReference>
<name>A0AC34R611_9BILA</name>
<proteinExistence type="predicted"/>
<evidence type="ECO:0000313" key="2">
    <source>
        <dbReference type="WBParaSite" id="JU765_v2.g3751.t1"/>
    </source>
</evidence>
<sequence length="257" mass="29766">MKTANVDGFKYPWPFPSKPTAWYRFKSRMTMSFVYLCSKAMFFGGNKLVVQNRDVLLRLLADKSRSLLTISNHRSNIDDPFVWASFPLSNFFANIDRFRYTPTAHNICFTKAFHTYIFSLGRCVPIVRGAGVFQECMDFCIEKLNEKQWVHMYPEGKVTPEPIRFKWGIGRLLNETKEPPIILPIWVKGMDNVWPSSPPYYPLFGKTVEVIVGEPLDSKDILSSLKSITEIERRKEITDYLQDTLFELGGCKDLVNH</sequence>
<reference evidence="2" key="1">
    <citation type="submission" date="2022-11" db="UniProtKB">
        <authorList>
            <consortium name="WormBaseParasite"/>
        </authorList>
    </citation>
    <scope>IDENTIFICATION</scope>
</reference>
<accession>A0AC34R611</accession>
<dbReference type="WBParaSite" id="JU765_v2.g3751.t1">
    <property type="protein sequence ID" value="JU765_v2.g3751.t1"/>
    <property type="gene ID" value="JU765_v2.g3751"/>
</dbReference>